<feature type="domain" description="Calmodulin binding protein-like N-terminal" evidence="2">
    <location>
        <begin position="55"/>
        <end position="130"/>
    </location>
</feature>
<dbReference type="PANTHER" id="PTHR31713:SF41">
    <property type="entry name" value="CALMODULIN-BINDING PROTEIN 60 A-LIKE"/>
    <property type="match status" value="1"/>
</dbReference>
<dbReference type="GO" id="GO:0080142">
    <property type="term" value="P:regulation of salicylic acid biosynthetic process"/>
    <property type="evidence" value="ECO:0007669"/>
    <property type="project" value="TreeGrafter"/>
</dbReference>
<dbReference type="Pfam" id="PF07887">
    <property type="entry name" value="Calmodulin_bind"/>
    <property type="match status" value="1"/>
</dbReference>
<evidence type="ECO:0000256" key="1">
    <source>
        <dbReference type="SAM" id="SignalP"/>
    </source>
</evidence>
<reference evidence="5" key="1">
    <citation type="journal article" date="2018" name="Gigascience">
        <title>Genome assembly of the Pink Ipe (Handroanthus impetiginosus, Bignoniaceae), a highly valued, ecologically keystone Neotropical timber forest tree.</title>
        <authorList>
            <person name="Silva-Junior O.B."/>
            <person name="Grattapaglia D."/>
            <person name="Novaes E."/>
            <person name="Collevatti R.G."/>
        </authorList>
    </citation>
    <scope>NUCLEOTIDE SEQUENCE [LARGE SCALE GENOMIC DNA]</scope>
    <source>
        <strain evidence="5">cv. UFG-1</strain>
    </source>
</reference>
<dbReference type="PANTHER" id="PTHR31713">
    <property type="entry name" value="OS02G0177800 PROTEIN"/>
    <property type="match status" value="1"/>
</dbReference>
<organism evidence="4 5">
    <name type="scientific">Handroanthus impetiginosus</name>
    <dbReference type="NCBI Taxonomy" id="429701"/>
    <lineage>
        <taxon>Eukaryota</taxon>
        <taxon>Viridiplantae</taxon>
        <taxon>Streptophyta</taxon>
        <taxon>Embryophyta</taxon>
        <taxon>Tracheophyta</taxon>
        <taxon>Spermatophyta</taxon>
        <taxon>Magnoliopsida</taxon>
        <taxon>eudicotyledons</taxon>
        <taxon>Gunneridae</taxon>
        <taxon>Pentapetalae</taxon>
        <taxon>asterids</taxon>
        <taxon>lamiids</taxon>
        <taxon>Lamiales</taxon>
        <taxon>Bignoniaceae</taxon>
        <taxon>Crescentiina</taxon>
        <taxon>Tabebuia alliance</taxon>
        <taxon>Handroanthus</taxon>
    </lineage>
</organism>
<dbReference type="InterPro" id="IPR012416">
    <property type="entry name" value="CBP60"/>
</dbReference>
<dbReference type="GO" id="GO:0043565">
    <property type="term" value="F:sequence-specific DNA binding"/>
    <property type="evidence" value="ECO:0007669"/>
    <property type="project" value="TreeGrafter"/>
</dbReference>
<proteinExistence type="predicted"/>
<evidence type="ECO:0000313" key="5">
    <source>
        <dbReference type="Proteomes" id="UP000231279"/>
    </source>
</evidence>
<dbReference type="GO" id="GO:0003700">
    <property type="term" value="F:DNA-binding transcription factor activity"/>
    <property type="evidence" value="ECO:0007669"/>
    <property type="project" value="TreeGrafter"/>
</dbReference>
<dbReference type="GO" id="GO:0005634">
    <property type="term" value="C:nucleus"/>
    <property type="evidence" value="ECO:0007669"/>
    <property type="project" value="TreeGrafter"/>
</dbReference>
<evidence type="ECO:0000259" key="2">
    <source>
        <dbReference type="Pfam" id="PF07887"/>
    </source>
</evidence>
<keyword evidence="1" id="KW-0732">Signal</keyword>
<dbReference type="EMBL" id="NKXS01000097">
    <property type="protein sequence ID" value="PIN26421.1"/>
    <property type="molecule type" value="Genomic_DNA"/>
</dbReference>
<dbReference type="OrthoDB" id="1289059at2759"/>
<evidence type="ECO:0000313" key="4">
    <source>
        <dbReference type="EMBL" id="PIN26421.1"/>
    </source>
</evidence>
<dbReference type="Pfam" id="PF20451">
    <property type="entry name" value="Calmod_bind_M"/>
    <property type="match status" value="1"/>
</dbReference>
<feature type="signal peptide" evidence="1">
    <location>
        <begin position="1"/>
        <end position="22"/>
    </location>
</feature>
<dbReference type="STRING" id="429701.A0A2G9I9I9"/>
<feature type="chain" id="PRO_5013916864" evidence="1">
    <location>
        <begin position="23"/>
        <end position="326"/>
    </location>
</feature>
<name>A0A2G9I9I9_9LAMI</name>
<gene>
    <name evidence="4" type="ORF">CDL12_00836</name>
</gene>
<sequence length="326" mass="36976">MMCSSFHKLLILLIFNMNNLRAIPAGVLFFKTIEEELEEAKRRILERQKGKEEFFTNGISPVILTGEEIKGQGKNPLQVVLVDESTGTIADIGAASSATVDILLLKGVSNASEGDGDDWTVEQFNENILQNGIGILVNIKFRHHATKMRPSVFKLGARVVDTFHGVRIKEAKTESFVVKDFRKKYYIKHETPYLSDEVFRLKNIRKGGKIEKRLHDHNIRTVENFLIQHLIDPEGLKTIVNMGEKKWKLTVKNALACPRDKRMSYYTNEEKTVGVAFDLSGQIADAEELLAFAYKNWEKVEPFDNEKSVQHHFSALDHPVGGHENA</sequence>
<dbReference type="GO" id="GO:0005516">
    <property type="term" value="F:calmodulin binding"/>
    <property type="evidence" value="ECO:0007669"/>
    <property type="project" value="InterPro"/>
</dbReference>
<comment type="caution">
    <text evidence="4">The sequence shown here is derived from an EMBL/GenBank/DDBJ whole genome shotgun (WGS) entry which is preliminary data.</text>
</comment>
<accession>A0A2G9I9I9</accession>
<dbReference type="Proteomes" id="UP000231279">
    <property type="component" value="Unassembled WGS sequence"/>
</dbReference>
<keyword evidence="5" id="KW-1185">Reference proteome</keyword>
<evidence type="ECO:0000259" key="3">
    <source>
        <dbReference type="Pfam" id="PF20451"/>
    </source>
</evidence>
<dbReference type="AlphaFoldDB" id="A0A2G9I9I9"/>
<dbReference type="InterPro" id="IPR046831">
    <property type="entry name" value="Calmodulin_bind_N"/>
</dbReference>
<protein>
    <submittedName>
        <fullName evidence="4">Uncharacterized protein</fullName>
    </submittedName>
</protein>
<feature type="domain" description="Calmodulin binding protein central" evidence="3">
    <location>
        <begin position="194"/>
        <end position="257"/>
    </location>
</feature>
<dbReference type="InterPro" id="IPR046830">
    <property type="entry name" value="Calmod_bind_M"/>
</dbReference>